<dbReference type="HAMAP" id="MF_00347">
    <property type="entry name" value="Polyphosphate_kinase"/>
    <property type="match status" value="1"/>
</dbReference>
<evidence type="ECO:0000256" key="2">
    <source>
        <dbReference type="ARBA" id="ARBA00022679"/>
    </source>
</evidence>
<keyword evidence="6" id="KW-0479">Metal-binding</keyword>
<comment type="PTM">
    <text evidence="6 7">An intermediate of this reaction is the autophosphorylated ppk in which a phosphate is covalently linked to a histidine residue through a N-P bond.</text>
</comment>
<dbReference type="Proteomes" id="UP001056426">
    <property type="component" value="Chromosome"/>
</dbReference>
<feature type="binding site" evidence="6">
    <location>
        <position position="45"/>
    </location>
    <ligand>
        <name>ATP</name>
        <dbReference type="ChEBI" id="CHEBI:30616"/>
    </ligand>
</feature>
<evidence type="ECO:0000259" key="11">
    <source>
        <dbReference type="Pfam" id="PF17941"/>
    </source>
</evidence>
<dbReference type="PANTHER" id="PTHR30218:SF0">
    <property type="entry name" value="POLYPHOSPHATE KINASE"/>
    <property type="match status" value="1"/>
</dbReference>
<keyword evidence="5 6" id="KW-0067">ATP-binding</keyword>
<feature type="binding site" evidence="6">
    <location>
        <position position="567"/>
    </location>
    <ligand>
        <name>ATP</name>
        <dbReference type="ChEBI" id="CHEBI:30616"/>
    </ligand>
</feature>
<feature type="binding site" evidence="6">
    <location>
        <position position="594"/>
    </location>
    <ligand>
        <name>ATP</name>
        <dbReference type="ChEBI" id="CHEBI:30616"/>
    </ligand>
</feature>
<dbReference type="SUPFAM" id="SSF56024">
    <property type="entry name" value="Phospholipase D/nuclease"/>
    <property type="match status" value="2"/>
</dbReference>
<evidence type="ECO:0000313" key="12">
    <source>
        <dbReference type="EMBL" id="URW79237.1"/>
    </source>
</evidence>
<dbReference type="InterPro" id="IPR024953">
    <property type="entry name" value="PP_kinase_middle"/>
</dbReference>
<dbReference type="Pfam" id="PF17941">
    <property type="entry name" value="PP_kinase_C_1"/>
    <property type="match status" value="1"/>
</dbReference>
<dbReference type="SUPFAM" id="SSF143724">
    <property type="entry name" value="PHP14-like"/>
    <property type="match status" value="1"/>
</dbReference>
<dbReference type="RefSeq" id="WP_250722968.1">
    <property type="nucleotide sequence ID" value="NZ_CP098400.1"/>
</dbReference>
<feature type="domain" description="Polyphosphate kinase N-terminal" evidence="9">
    <location>
        <begin position="7"/>
        <end position="111"/>
    </location>
</feature>
<dbReference type="PIRSF" id="PIRSF015589">
    <property type="entry name" value="PP_kinase"/>
    <property type="match status" value="1"/>
</dbReference>
<feature type="binding site" evidence="6">
    <location>
        <position position="407"/>
    </location>
    <ligand>
        <name>Mg(2+)</name>
        <dbReference type="ChEBI" id="CHEBI:18420"/>
    </ligand>
</feature>
<dbReference type="Pfam" id="PF02503">
    <property type="entry name" value="PP_kinase"/>
    <property type="match status" value="1"/>
</dbReference>
<evidence type="ECO:0000256" key="3">
    <source>
        <dbReference type="ARBA" id="ARBA00022741"/>
    </source>
</evidence>
<keyword evidence="4 6" id="KW-0418">Kinase</keyword>
<dbReference type="PANTHER" id="PTHR30218">
    <property type="entry name" value="POLYPHOSPHATE KINASE"/>
    <property type="match status" value="1"/>
</dbReference>
<evidence type="ECO:0000313" key="13">
    <source>
        <dbReference type="Proteomes" id="UP001056426"/>
    </source>
</evidence>
<dbReference type="InterPro" id="IPR025198">
    <property type="entry name" value="PPK_N_dom"/>
</dbReference>
<dbReference type="EMBL" id="CP098400">
    <property type="protein sequence ID" value="URW79237.1"/>
    <property type="molecule type" value="Genomic_DNA"/>
</dbReference>
<feature type="active site" description="Phosphohistidine intermediate" evidence="6">
    <location>
        <position position="437"/>
    </location>
</feature>
<keyword evidence="1 6" id="KW-0597">Phosphoprotein</keyword>
<feature type="binding site" evidence="6">
    <location>
        <position position="471"/>
    </location>
    <ligand>
        <name>ATP</name>
        <dbReference type="ChEBI" id="CHEBI:30616"/>
    </ligand>
</feature>
<reference evidence="12" key="1">
    <citation type="submission" date="2022-05" db="EMBL/GenBank/DDBJ databases">
        <authorList>
            <person name="Sun X."/>
        </authorList>
    </citation>
    <scope>NUCLEOTIDE SEQUENCE</scope>
    <source>
        <strain evidence="12">Ai-910</strain>
    </source>
</reference>
<keyword evidence="2 6" id="KW-0808">Transferase</keyword>
<feature type="domain" description="Polyphosphate kinase middle" evidence="8">
    <location>
        <begin position="121"/>
        <end position="307"/>
    </location>
</feature>
<dbReference type="EC" id="2.7.4.1" evidence="6 7"/>
<dbReference type="GO" id="GO:0005524">
    <property type="term" value="F:ATP binding"/>
    <property type="evidence" value="ECO:0007669"/>
    <property type="project" value="UniProtKB-KW"/>
</dbReference>
<evidence type="ECO:0000256" key="4">
    <source>
        <dbReference type="ARBA" id="ARBA00022777"/>
    </source>
</evidence>
<dbReference type="InterPro" id="IPR041108">
    <property type="entry name" value="PP_kinase_C_1"/>
</dbReference>
<evidence type="ECO:0000256" key="6">
    <source>
        <dbReference type="HAMAP-Rule" id="MF_00347"/>
    </source>
</evidence>
<keyword evidence="3 6" id="KW-0547">Nucleotide-binding</keyword>
<evidence type="ECO:0000256" key="1">
    <source>
        <dbReference type="ARBA" id="ARBA00022553"/>
    </source>
</evidence>
<comment type="similarity">
    <text evidence="6 7">Belongs to the polyphosphate kinase 1 (PPK1) family.</text>
</comment>
<feature type="domain" description="Polyphosphate kinase C-terminal" evidence="10">
    <location>
        <begin position="506"/>
        <end position="676"/>
    </location>
</feature>
<organism evidence="12 13">
    <name type="scientific">Xiashengella succiniciproducens</name>
    <dbReference type="NCBI Taxonomy" id="2949635"/>
    <lineage>
        <taxon>Bacteria</taxon>
        <taxon>Pseudomonadati</taxon>
        <taxon>Bacteroidota</taxon>
        <taxon>Bacteroidia</taxon>
        <taxon>Marinilabiliales</taxon>
        <taxon>Marinilabiliaceae</taxon>
        <taxon>Xiashengella</taxon>
    </lineage>
</organism>
<name>A0A9J6ZNE6_9BACT</name>
<dbReference type="AlphaFoldDB" id="A0A9J6ZNE6"/>
<dbReference type="GO" id="GO:0006799">
    <property type="term" value="P:polyphosphate biosynthetic process"/>
    <property type="evidence" value="ECO:0007669"/>
    <property type="project" value="UniProtKB-UniRule"/>
</dbReference>
<dbReference type="InterPro" id="IPR036832">
    <property type="entry name" value="PPK_N_dom_sf"/>
</dbReference>
<dbReference type="GO" id="GO:0008976">
    <property type="term" value="F:polyphosphate kinase activity"/>
    <property type="evidence" value="ECO:0007669"/>
    <property type="project" value="UniProtKB-UniRule"/>
</dbReference>
<dbReference type="SUPFAM" id="SSF140356">
    <property type="entry name" value="PPK N-terminal domain-like"/>
    <property type="match status" value="1"/>
</dbReference>
<dbReference type="NCBIfam" id="NF003917">
    <property type="entry name" value="PRK05443.1-1"/>
    <property type="match status" value="1"/>
</dbReference>
<evidence type="ECO:0000259" key="8">
    <source>
        <dbReference type="Pfam" id="PF02503"/>
    </source>
</evidence>
<dbReference type="Pfam" id="PF13089">
    <property type="entry name" value="PP_kinase_N"/>
    <property type="match status" value="1"/>
</dbReference>
<dbReference type="InterPro" id="IPR025200">
    <property type="entry name" value="PPK_C_dom2"/>
</dbReference>
<feature type="binding site" evidence="6">
    <location>
        <position position="377"/>
    </location>
    <ligand>
        <name>Mg(2+)</name>
        <dbReference type="ChEBI" id="CHEBI:18420"/>
    </ligand>
</feature>
<gene>
    <name evidence="12" type="primary">ppk1</name>
    <name evidence="6" type="synonym">ppk</name>
    <name evidence="12" type="ORF">M9189_10265</name>
</gene>
<comment type="cofactor">
    <cofactor evidence="6">
        <name>Mg(2+)</name>
        <dbReference type="ChEBI" id="CHEBI:18420"/>
    </cofactor>
</comment>
<feature type="domain" description="Polyphosphate kinase C-terminal" evidence="11">
    <location>
        <begin position="333"/>
        <end position="496"/>
    </location>
</feature>
<dbReference type="Pfam" id="PF13090">
    <property type="entry name" value="PP_kinase_C"/>
    <property type="match status" value="1"/>
</dbReference>
<dbReference type="Gene3D" id="3.30.870.10">
    <property type="entry name" value="Endonuclease Chain A"/>
    <property type="match status" value="2"/>
</dbReference>
<proteinExistence type="inferred from homology"/>
<evidence type="ECO:0000256" key="5">
    <source>
        <dbReference type="ARBA" id="ARBA00022840"/>
    </source>
</evidence>
<dbReference type="InterPro" id="IPR003414">
    <property type="entry name" value="PP_kinase"/>
</dbReference>
<dbReference type="Gene3D" id="1.20.58.310">
    <property type="entry name" value="Polyphosphate kinase N-terminal domain"/>
    <property type="match status" value="1"/>
</dbReference>
<sequence>MRYTPRYFNRDISWLSFNHRVLEEAKSKNNPLFERLKFLAIYSSNLDEFYKVRVAEYKYDVDYDELDDPNSDSPVKVVREINRIVREQLEEFSRIFHEEILTEMRKEGIILYQGNMPPDPEHQQFIREYFYREVIPYLQPILLTKGTRSFLRDNRLYLAIRLYRKKRGADNGSNRRPRYALVKLPYTDVKRFIRLPDKDGCYHFLFLEDLVRFNLQELFPGYDIDSSYCVKLLRDADLGIKDEFSGNLVEKIRKNLGRRKVGEPALFTYDRSIPEDFLAFLQDVIGVYKEDLLAGERYLNFQDFFSFPNPFAPRLQLNHPQPIHPYELEQIGSMFAAIREKDRILHYPYQSFDYLIKFLNEAAQDPKVYAIKVTQYRVASNSAVVNSLISAARNGKQVSVFVEVKARFDEENNLTLARLMSEAGVRIIYSLPGLKVHAKLALVLRRSGNERKRSFAYLSTGNFNEKTARQYADHGFFTCKEDIIRDLENLFSYFENPKFRPEFTKLWVTRFNFKNELRRRIDREIELARQGKKGYILVKLNGIQNKPLINLLYKASEAGVKIDMIIRGICCLVPNQKFSRNINLRRIVDSYLEHGRIIVFGNDGAPEVYLTSADWMNRNINRRIETTFPVEDEDIKKELFDILDLQLRDNVSARLINENLENIPIVADGMEPIRAQWDTYKMLIEKETRFQNNNL</sequence>
<keyword evidence="6" id="KW-0460">Magnesium</keyword>
<dbReference type="Gene3D" id="3.30.1840.10">
    <property type="entry name" value="Polyphosphate kinase middle domain"/>
    <property type="match status" value="1"/>
</dbReference>
<keyword evidence="13" id="KW-1185">Reference proteome</keyword>
<accession>A0A9J6ZNE6</accession>
<dbReference type="CDD" id="cd09164">
    <property type="entry name" value="PLDc_EcPPK1_C1_like"/>
    <property type="match status" value="1"/>
</dbReference>
<comment type="catalytic activity">
    <reaction evidence="6 7">
        <text>[phosphate](n) + ATP = [phosphate](n+1) + ADP</text>
        <dbReference type="Rhea" id="RHEA:19573"/>
        <dbReference type="Rhea" id="RHEA-COMP:9859"/>
        <dbReference type="Rhea" id="RHEA-COMP:14280"/>
        <dbReference type="ChEBI" id="CHEBI:16838"/>
        <dbReference type="ChEBI" id="CHEBI:30616"/>
        <dbReference type="ChEBI" id="CHEBI:456216"/>
        <dbReference type="EC" id="2.7.4.1"/>
    </reaction>
</comment>
<dbReference type="NCBIfam" id="TIGR03705">
    <property type="entry name" value="poly_P_kin"/>
    <property type="match status" value="1"/>
</dbReference>
<protein>
    <recommendedName>
        <fullName evidence="6 7">Polyphosphate kinase</fullName>
        <ecNumber evidence="6 7">2.7.4.1</ecNumber>
    </recommendedName>
    <alternativeName>
        <fullName evidence="6">ATP-polyphosphate phosphotransferase</fullName>
    </alternativeName>
    <alternativeName>
        <fullName evidence="6">Polyphosphoric acid kinase</fullName>
    </alternativeName>
</protein>
<dbReference type="KEGG" id="alkq:M9189_10265"/>
<evidence type="ECO:0000259" key="10">
    <source>
        <dbReference type="Pfam" id="PF13090"/>
    </source>
</evidence>
<evidence type="ECO:0000256" key="7">
    <source>
        <dbReference type="RuleBase" id="RU003800"/>
    </source>
</evidence>
<dbReference type="InterPro" id="IPR036830">
    <property type="entry name" value="PP_kinase_middle_dom_sf"/>
</dbReference>
<dbReference type="GO" id="GO:0046872">
    <property type="term" value="F:metal ion binding"/>
    <property type="evidence" value="ECO:0007669"/>
    <property type="project" value="UniProtKB-KW"/>
</dbReference>
<evidence type="ECO:0000259" key="9">
    <source>
        <dbReference type="Pfam" id="PF13089"/>
    </source>
</evidence>
<reference evidence="12" key="2">
    <citation type="submission" date="2022-06" db="EMBL/GenBank/DDBJ databases">
        <title>Xiashengella guii gen. nov. sp. nov., a bacterium isolated form anaerobic digestion tank.</title>
        <authorList>
            <person name="Huang H."/>
        </authorList>
    </citation>
    <scope>NUCLEOTIDE SEQUENCE</scope>
    <source>
        <strain evidence="12">Ai-910</strain>
    </source>
</reference>
<comment type="function">
    <text evidence="6 7">Catalyzes the reversible transfer of the terminal phosphate of ATP to form a long-chain polyphosphate (polyP).</text>
</comment>
<dbReference type="GO" id="GO:0009358">
    <property type="term" value="C:polyphosphate kinase complex"/>
    <property type="evidence" value="ECO:0007669"/>
    <property type="project" value="InterPro"/>
</dbReference>